<dbReference type="AlphaFoldDB" id="D1FPX0"/>
<feature type="chain" id="PRO_5003022414" evidence="1">
    <location>
        <begin position="21"/>
        <end position="96"/>
    </location>
</feature>
<organism evidence="2">
    <name type="scientific">Simulium nigrimanum</name>
    <name type="common">Black fly</name>
    <dbReference type="NCBI Taxonomy" id="683695"/>
    <lineage>
        <taxon>Eukaryota</taxon>
        <taxon>Metazoa</taxon>
        <taxon>Ecdysozoa</taxon>
        <taxon>Arthropoda</taxon>
        <taxon>Hexapoda</taxon>
        <taxon>Insecta</taxon>
        <taxon>Pterygota</taxon>
        <taxon>Neoptera</taxon>
        <taxon>Endopterygota</taxon>
        <taxon>Diptera</taxon>
        <taxon>Nematocera</taxon>
        <taxon>Chironomoidea</taxon>
        <taxon>Simuliidae</taxon>
        <taxon>Simulium</taxon>
    </lineage>
</organism>
<reference evidence="2" key="1">
    <citation type="submission" date="2009-10" db="EMBL/GenBank/DDBJ databases">
        <title>An Insight into the Sialotranscriptome of Simulium nigrimanum, a Black Fly Associated with Fogo Selvagem in South America.</title>
        <authorList>
            <person name="Ribeiro J.M.C."/>
            <person name="Valenzuela J.G."/>
            <person name="Pham V.M."/>
            <person name="Kleeman L."/>
            <person name="Barbian K.D."/>
            <person name="Favreau A.J."/>
            <person name="Eaton D.P."/>
            <person name="Aoki V."/>
            <person name="Hans-Filho G."/>
            <person name="Rivitti E.A."/>
            <person name="Diaz L.A."/>
        </authorList>
    </citation>
    <scope>NUCLEOTIDE SEQUENCE</scope>
    <source>
        <tissue evidence="2">Salivary glands</tissue>
    </source>
</reference>
<dbReference type="EMBL" id="EZ419870">
    <property type="protein sequence ID" value="ACZ28225.1"/>
    <property type="molecule type" value="mRNA"/>
</dbReference>
<accession>D1FPX0</accession>
<name>D1FPX0_SIMNI</name>
<feature type="signal peptide" evidence="1">
    <location>
        <begin position="1"/>
        <end position="20"/>
    </location>
</feature>
<evidence type="ECO:0000256" key="1">
    <source>
        <dbReference type="SAM" id="SignalP"/>
    </source>
</evidence>
<protein>
    <submittedName>
        <fullName evidence="2">Hypothetical secreted protein</fullName>
    </submittedName>
</protein>
<evidence type="ECO:0000313" key="2">
    <source>
        <dbReference type="EMBL" id="ACZ28225.1"/>
    </source>
</evidence>
<sequence>MKSFGLPTATFLLSLLIADGEPVINSVTEMVKNILRNHCKMTSATVATDNGKKVSFSLTTIKTTFLDAFKNAIDLSPFQVPRKFAENLANKELMTK</sequence>
<proteinExistence type="evidence at transcript level"/>
<keyword evidence="1" id="KW-0732">Signal</keyword>